<dbReference type="EMBL" id="CP000478">
    <property type="protein sequence ID" value="ABK17854.1"/>
    <property type="molecule type" value="Genomic_DNA"/>
</dbReference>
<proteinExistence type="predicted"/>
<dbReference type="KEGG" id="sfu:Sfum_2172"/>
<sequence>MYSAFHPCPAGIVNDFVSSCLRPDMGAAAIASGVRFGRARNPRRTVPFSGCGSPSSRRRESESFPLSWGMAAGRVGIFLI</sequence>
<protein>
    <submittedName>
        <fullName evidence="1">Uncharacterized protein</fullName>
    </submittedName>
</protein>
<name>A0LKA2_SYNFM</name>
<reference evidence="1 2" key="1">
    <citation type="submission" date="2006-10" db="EMBL/GenBank/DDBJ databases">
        <title>Complete sequence of Syntrophobacter fumaroxidans MPOB.</title>
        <authorList>
            <consortium name="US DOE Joint Genome Institute"/>
            <person name="Copeland A."/>
            <person name="Lucas S."/>
            <person name="Lapidus A."/>
            <person name="Barry K."/>
            <person name="Detter J.C."/>
            <person name="Glavina del Rio T."/>
            <person name="Hammon N."/>
            <person name="Israni S."/>
            <person name="Pitluck S."/>
            <person name="Goltsman E.G."/>
            <person name="Martinez M."/>
            <person name="Schmutz J."/>
            <person name="Larimer F."/>
            <person name="Land M."/>
            <person name="Hauser L."/>
            <person name="Kyrpides N."/>
            <person name="Kim E."/>
            <person name="Boone D.R."/>
            <person name="Brockman F."/>
            <person name="Culley D."/>
            <person name="Ferry J."/>
            <person name="Gunsalus R."/>
            <person name="McInerney M.J."/>
            <person name="Morrison M."/>
            <person name="Plugge C."/>
            <person name="Rohlin L."/>
            <person name="Scholten J."/>
            <person name="Sieber J."/>
            <person name="Stams A.J.M."/>
            <person name="Worm P."/>
            <person name="Henstra A.M."/>
            <person name="Richardson P."/>
        </authorList>
    </citation>
    <scope>NUCLEOTIDE SEQUENCE [LARGE SCALE GENOMIC DNA]</scope>
    <source>
        <strain evidence="2">DSM 10017 / MPOB</strain>
    </source>
</reference>
<accession>A0LKA2</accession>
<evidence type="ECO:0000313" key="1">
    <source>
        <dbReference type="EMBL" id="ABK17854.1"/>
    </source>
</evidence>
<dbReference type="HOGENOM" id="CLU_2588485_0_0_7"/>
<dbReference type="STRING" id="335543.Sfum_2172"/>
<dbReference type="AlphaFoldDB" id="A0LKA2"/>
<keyword evidence="2" id="KW-1185">Reference proteome</keyword>
<organism evidence="1 2">
    <name type="scientific">Syntrophobacter fumaroxidans (strain DSM 10017 / MPOB)</name>
    <dbReference type="NCBI Taxonomy" id="335543"/>
    <lineage>
        <taxon>Bacteria</taxon>
        <taxon>Pseudomonadati</taxon>
        <taxon>Thermodesulfobacteriota</taxon>
        <taxon>Syntrophobacteria</taxon>
        <taxon>Syntrophobacterales</taxon>
        <taxon>Syntrophobacteraceae</taxon>
        <taxon>Syntrophobacter</taxon>
    </lineage>
</organism>
<gene>
    <name evidence="1" type="ordered locus">Sfum_2172</name>
</gene>
<dbReference type="Proteomes" id="UP000001784">
    <property type="component" value="Chromosome"/>
</dbReference>
<evidence type="ECO:0000313" key="2">
    <source>
        <dbReference type="Proteomes" id="UP000001784"/>
    </source>
</evidence>
<dbReference type="InParanoid" id="A0LKA2"/>